<keyword evidence="2" id="KW-1185">Reference proteome</keyword>
<dbReference type="EMBL" id="JAEUBG010003385">
    <property type="protein sequence ID" value="KAH3682863.1"/>
    <property type="molecule type" value="Genomic_DNA"/>
</dbReference>
<reference evidence="1" key="1">
    <citation type="journal article" date="2021" name="Open Biol.">
        <title>Shared evolutionary footprints suggest mitochondrial oxidative damage underlies multiple complex I losses in fungi.</title>
        <authorList>
            <person name="Schikora-Tamarit M.A."/>
            <person name="Marcet-Houben M."/>
            <person name="Nosek J."/>
            <person name="Gabaldon T."/>
        </authorList>
    </citation>
    <scope>NUCLEOTIDE SEQUENCE</scope>
    <source>
        <strain evidence="1">CBS2887</strain>
    </source>
</reference>
<comment type="caution">
    <text evidence="1">The sequence shown here is derived from an EMBL/GenBank/DDBJ whole genome shotgun (WGS) entry which is preliminary data.</text>
</comment>
<dbReference type="Proteomes" id="UP000774326">
    <property type="component" value="Unassembled WGS sequence"/>
</dbReference>
<evidence type="ECO:0000313" key="1">
    <source>
        <dbReference type="EMBL" id="KAH3682863.1"/>
    </source>
</evidence>
<reference evidence="1" key="2">
    <citation type="submission" date="2021-01" db="EMBL/GenBank/DDBJ databases">
        <authorList>
            <person name="Schikora-Tamarit M.A."/>
        </authorList>
    </citation>
    <scope>NUCLEOTIDE SEQUENCE</scope>
    <source>
        <strain evidence="1">CBS2887</strain>
    </source>
</reference>
<proteinExistence type="predicted"/>
<name>A0A9P8TKF7_WICPI</name>
<sequence length="171" mass="18268">MAGVPTLNPDGNKADLSPGMVFLLAAMLTFSKTDSNLAPSIPLDFKLIRIKWVSGLVCCGGDDVRVWEWRFSDTSGDQTGNVGHVRQNVGTNLISDGSHTGVVNDTGIGRGTSNDDFWSEQFSGLLQGIVIDQTGGFVQSVRNSLEVFGNVGDLHVRGLVTVGQMTTVRQV</sequence>
<organism evidence="1 2">
    <name type="scientific">Wickerhamomyces pijperi</name>
    <name type="common">Yeast</name>
    <name type="synonym">Pichia pijperi</name>
    <dbReference type="NCBI Taxonomy" id="599730"/>
    <lineage>
        <taxon>Eukaryota</taxon>
        <taxon>Fungi</taxon>
        <taxon>Dikarya</taxon>
        <taxon>Ascomycota</taxon>
        <taxon>Saccharomycotina</taxon>
        <taxon>Saccharomycetes</taxon>
        <taxon>Phaffomycetales</taxon>
        <taxon>Wickerhamomycetaceae</taxon>
        <taxon>Wickerhamomyces</taxon>
    </lineage>
</organism>
<accession>A0A9P8TKF7</accession>
<gene>
    <name evidence="1" type="ORF">WICPIJ_006170</name>
</gene>
<dbReference type="AlphaFoldDB" id="A0A9P8TKF7"/>
<protein>
    <submittedName>
        <fullName evidence="1">Uncharacterized protein</fullName>
    </submittedName>
</protein>
<evidence type="ECO:0000313" key="2">
    <source>
        <dbReference type="Proteomes" id="UP000774326"/>
    </source>
</evidence>